<comment type="caution">
    <text evidence="2">The sequence shown here is derived from an EMBL/GenBank/DDBJ whole genome shotgun (WGS) entry which is preliminary data.</text>
</comment>
<dbReference type="AlphaFoldDB" id="A0A2K4AIX6"/>
<reference evidence="2 3" key="1">
    <citation type="submission" date="2017-08" db="EMBL/GenBank/DDBJ databases">
        <title>Draft genome sequences of 64 type strains of genus Staph aureus.</title>
        <authorList>
            <person name="Cole K."/>
            <person name="Golubchik T."/>
            <person name="Russell J."/>
            <person name="Foster D."/>
            <person name="Llewelyn M."/>
            <person name="Wilson D."/>
            <person name="Crook D."/>
            <person name="Paul J."/>
        </authorList>
    </citation>
    <scope>NUCLEOTIDE SEQUENCE [LARGE SCALE GENOMIC DNA]</scope>
    <source>
        <strain evidence="2 3">DSM 28300</strain>
    </source>
</reference>
<protein>
    <submittedName>
        <fullName evidence="2">Uncharacterized protein</fullName>
    </submittedName>
</protein>
<gene>
    <name evidence="2" type="ORF">CD116_05550</name>
    <name evidence="1" type="ORF">ILQ21_00315</name>
</gene>
<dbReference type="Proteomes" id="UP000236395">
    <property type="component" value="Unassembled WGS sequence"/>
</dbReference>
<keyword evidence="4" id="KW-1185">Reference proteome</keyword>
<proteinExistence type="predicted"/>
<name>A0A2K4AIX6_9STAP</name>
<dbReference type="EMBL" id="PPQS01000026">
    <property type="protein sequence ID" value="PNZ50013.1"/>
    <property type="molecule type" value="Genomic_DNA"/>
</dbReference>
<reference evidence="1 4" key="2">
    <citation type="submission" date="2020-10" db="EMBL/GenBank/DDBJ databases">
        <title>Phenotypic and genomic profiling of Staphylococcus argenteus in Canada and the United States and recommendations for clinical result reporting.</title>
        <authorList>
            <person name="Eshaghi A."/>
            <person name="Bommersbach C."/>
            <person name="Zitterman S."/>
            <person name="Burnham C.-A.D."/>
            <person name="Patel R."/>
            <person name="Schuetz A.N."/>
            <person name="Patel S.N."/>
            <person name="Kus J.V."/>
        </authorList>
    </citation>
    <scope>NUCLEOTIDE SEQUENCE [LARGE SCALE GENOMIC DNA]</scope>
    <source>
        <strain evidence="1 4">DSM 28300</strain>
    </source>
</reference>
<sequence>MFVKVTFLCLKCDERPNVPCIKSQQNHFYLTNIIDSLIYLTMIQI</sequence>
<evidence type="ECO:0000313" key="2">
    <source>
        <dbReference type="EMBL" id="PNZ50013.1"/>
    </source>
</evidence>
<organism evidence="2 3">
    <name type="scientific">Staphylococcus schweitzeri</name>
    <dbReference type="NCBI Taxonomy" id="1654388"/>
    <lineage>
        <taxon>Bacteria</taxon>
        <taxon>Bacillati</taxon>
        <taxon>Bacillota</taxon>
        <taxon>Bacilli</taxon>
        <taxon>Bacillales</taxon>
        <taxon>Staphylococcaceae</taxon>
        <taxon>Staphylococcus</taxon>
    </lineage>
</organism>
<evidence type="ECO:0000313" key="4">
    <source>
        <dbReference type="Proteomes" id="UP000596960"/>
    </source>
</evidence>
<dbReference type="Proteomes" id="UP000596960">
    <property type="component" value="Unassembled WGS sequence"/>
</dbReference>
<dbReference type="GeneID" id="98344730"/>
<evidence type="ECO:0000313" key="3">
    <source>
        <dbReference type="Proteomes" id="UP000236395"/>
    </source>
</evidence>
<dbReference type="EMBL" id="JADAMT010000001">
    <property type="protein sequence ID" value="MBE2127512.1"/>
    <property type="molecule type" value="Genomic_DNA"/>
</dbReference>
<dbReference type="RefSeq" id="WP_047548582.1">
    <property type="nucleotide sequence ID" value="NZ_CBCSFW010000002.1"/>
</dbReference>
<evidence type="ECO:0000313" key="1">
    <source>
        <dbReference type="EMBL" id="MBE2127512.1"/>
    </source>
</evidence>
<accession>A0A2K4AIX6</accession>